<accession>A0A1W1CNJ5</accession>
<keyword evidence="1" id="KW-1133">Transmembrane helix</keyword>
<reference evidence="2" key="1">
    <citation type="submission" date="2016-10" db="EMBL/GenBank/DDBJ databases">
        <authorList>
            <person name="de Groot N.N."/>
        </authorList>
    </citation>
    <scope>NUCLEOTIDE SEQUENCE</scope>
</reference>
<proteinExistence type="predicted"/>
<keyword evidence="1" id="KW-0812">Transmembrane</keyword>
<evidence type="ECO:0000256" key="1">
    <source>
        <dbReference type="SAM" id="Phobius"/>
    </source>
</evidence>
<keyword evidence="1" id="KW-0472">Membrane</keyword>
<gene>
    <name evidence="2" type="ORF">MNB_SV-12-539</name>
</gene>
<feature type="transmembrane region" description="Helical" evidence="1">
    <location>
        <begin position="83"/>
        <end position="100"/>
    </location>
</feature>
<name>A0A1W1CNJ5_9ZZZZ</name>
<feature type="transmembrane region" description="Helical" evidence="1">
    <location>
        <begin position="27"/>
        <end position="47"/>
    </location>
</feature>
<organism evidence="2">
    <name type="scientific">hydrothermal vent metagenome</name>
    <dbReference type="NCBI Taxonomy" id="652676"/>
    <lineage>
        <taxon>unclassified sequences</taxon>
        <taxon>metagenomes</taxon>
        <taxon>ecological metagenomes</taxon>
    </lineage>
</organism>
<dbReference type="AlphaFoldDB" id="A0A1W1CNJ5"/>
<evidence type="ECO:0000313" key="2">
    <source>
        <dbReference type="EMBL" id="SFV67448.1"/>
    </source>
</evidence>
<dbReference type="EMBL" id="FPHE01000161">
    <property type="protein sequence ID" value="SFV67448.1"/>
    <property type="molecule type" value="Genomic_DNA"/>
</dbReference>
<protein>
    <submittedName>
        <fullName evidence="2">Uncharacterized protein</fullName>
    </submittedName>
</protein>
<sequence length="117" mass="13830">MKQRLKNLQNNPEFQIKLKKMKPKRNIWGILGVVLFFFVPEVINVLWHEEIKAWIAQLLKTAPTTKISELLEWITGKVFTGEISFLNIGVGIAFLVWIFWDDIKNKAEDIEYFRPKK</sequence>